<name>A0A5S9IMZ7_UABAM</name>
<evidence type="ECO:0000256" key="5">
    <source>
        <dbReference type="PIRSR" id="PIRSR615500-1"/>
    </source>
</evidence>
<evidence type="ECO:0000256" key="1">
    <source>
        <dbReference type="ARBA" id="ARBA00011073"/>
    </source>
</evidence>
<gene>
    <name evidence="11" type="ORF">UABAM_03249</name>
</gene>
<dbReference type="PANTHER" id="PTHR43806">
    <property type="entry name" value="PEPTIDASE S8"/>
    <property type="match status" value="1"/>
</dbReference>
<dbReference type="PRINTS" id="PR00723">
    <property type="entry name" value="SUBTILISIN"/>
</dbReference>
<evidence type="ECO:0000256" key="4">
    <source>
        <dbReference type="ARBA" id="ARBA00022825"/>
    </source>
</evidence>
<accession>A0A5S9IMZ7</accession>
<dbReference type="OrthoDB" id="252653at2"/>
<evidence type="ECO:0000256" key="2">
    <source>
        <dbReference type="ARBA" id="ARBA00022670"/>
    </source>
</evidence>
<dbReference type="SUPFAM" id="SSF52743">
    <property type="entry name" value="Subtilisin-like"/>
    <property type="match status" value="1"/>
</dbReference>
<feature type="chain" id="PRO_5025068428" evidence="8">
    <location>
        <begin position="20"/>
        <end position="431"/>
    </location>
</feature>
<dbReference type="Pfam" id="PF00082">
    <property type="entry name" value="Peptidase_S8"/>
    <property type="match status" value="1"/>
</dbReference>
<evidence type="ECO:0000313" key="12">
    <source>
        <dbReference type="Proteomes" id="UP000326354"/>
    </source>
</evidence>
<keyword evidence="8" id="KW-0732">Signal</keyword>
<dbReference type="InterPro" id="IPR023827">
    <property type="entry name" value="Peptidase_S8_Asp-AS"/>
</dbReference>
<evidence type="ECO:0000259" key="9">
    <source>
        <dbReference type="Pfam" id="PF00082"/>
    </source>
</evidence>
<dbReference type="InterPro" id="IPR050131">
    <property type="entry name" value="Peptidase_S8_subtilisin-like"/>
</dbReference>
<reference evidence="11 12" key="1">
    <citation type="submission" date="2019-08" db="EMBL/GenBank/DDBJ databases">
        <title>Complete genome sequence of Candidatus Uab amorphum.</title>
        <authorList>
            <person name="Shiratori T."/>
            <person name="Suzuki S."/>
            <person name="Kakizawa Y."/>
            <person name="Ishida K."/>
        </authorList>
    </citation>
    <scope>NUCLEOTIDE SEQUENCE [LARGE SCALE GENOMIC DNA]</scope>
    <source>
        <strain evidence="11 12">SRT547</strain>
    </source>
</reference>
<feature type="active site" description="Charge relay system" evidence="5 6">
    <location>
        <position position="196"/>
    </location>
</feature>
<sequence>MNKLFVFALVALLTVCAWADGLSISQKVDNMLFQGRYANGEIVVKYVEGSFAAQNVDTRSVKNLGNNTFCMKLRGDMKKTLVQLLQDPNVKYAEPNYLYKTMATPNDAKFNQLWGMKKINAPAAWDTKSKGKGVLVAVIDTGINYKHEDLKDNVWVNEAEANGKPGVDDDGNGYVDDIHGMNGINQSGDPADDQSHGSHCSGTIGGTGNNGIGVTGVCWDVDIMGCKFLGADGSGSLEGAILCIDYAVENGAKVLSNSWGGGGFSVALRDAIVRAQKKGVLFVAAAGNSYNGELSYPANYCMATTHNGQTYEGLDNVLAVAASDQNDGKASFSQYSVDAAKSGDMIAAPGTSILSTVLGNDYASYDGTSMATPHVAGAATLVWSNNPSLSAVEVKKLLVNSGDTLEWSSGWWGPKFNVQRLNLNNAVKQSK</sequence>
<feature type="active site" description="Charge relay system" evidence="5 6">
    <location>
        <position position="140"/>
    </location>
</feature>
<dbReference type="GO" id="GO:0004252">
    <property type="term" value="F:serine-type endopeptidase activity"/>
    <property type="evidence" value="ECO:0007669"/>
    <property type="project" value="UniProtKB-UniRule"/>
</dbReference>
<dbReference type="RefSeq" id="WP_151969016.1">
    <property type="nucleotide sequence ID" value="NZ_AP019860.1"/>
</dbReference>
<dbReference type="Gene3D" id="3.40.50.200">
    <property type="entry name" value="Peptidase S8/S53 domain"/>
    <property type="match status" value="1"/>
</dbReference>
<feature type="domain" description="Peptidase S8/S53" evidence="9">
    <location>
        <begin position="131"/>
        <end position="402"/>
    </location>
</feature>
<keyword evidence="12" id="KW-1185">Reference proteome</keyword>
<dbReference type="InterPro" id="IPR023828">
    <property type="entry name" value="Peptidase_S8_Ser-AS"/>
</dbReference>
<dbReference type="PROSITE" id="PS51892">
    <property type="entry name" value="SUBTILASE"/>
    <property type="match status" value="1"/>
</dbReference>
<dbReference type="AlphaFoldDB" id="A0A5S9IMZ7"/>
<dbReference type="KEGG" id="uam:UABAM_03249"/>
<dbReference type="InterPro" id="IPR034204">
    <property type="entry name" value="PfSUB1-like_cat_dom"/>
</dbReference>
<dbReference type="InterPro" id="IPR000209">
    <property type="entry name" value="Peptidase_S8/S53_dom"/>
</dbReference>
<keyword evidence="2 6" id="KW-0645">Protease</keyword>
<dbReference type="CDD" id="cd07473">
    <property type="entry name" value="Peptidases_S8_Subtilisin_like"/>
    <property type="match status" value="1"/>
</dbReference>
<evidence type="ECO:0000313" key="11">
    <source>
        <dbReference type="EMBL" id="BBM84888.1"/>
    </source>
</evidence>
<evidence type="ECO:0000256" key="3">
    <source>
        <dbReference type="ARBA" id="ARBA00022801"/>
    </source>
</evidence>
<dbReference type="Pfam" id="PF22148">
    <property type="entry name" value="Fervidolysin_NPro-like"/>
    <property type="match status" value="1"/>
</dbReference>
<organism evidence="11 12">
    <name type="scientific">Uabimicrobium amorphum</name>
    <dbReference type="NCBI Taxonomy" id="2596890"/>
    <lineage>
        <taxon>Bacteria</taxon>
        <taxon>Pseudomonadati</taxon>
        <taxon>Planctomycetota</taxon>
        <taxon>Candidatus Uabimicrobiia</taxon>
        <taxon>Candidatus Uabimicrobiales</taxon>
        <taxon>Candidatus Uabimicrobiaceae</taxon>
        <taxon>Candidatus Uabimicrobium</taxon>
    </lineage>
</organism>
<comment type="similarity">
    <text evidence="1 6 7">Belongs to the peptidase S8 family.</text>
</comment>
<protein>
    <submittedName>
        <fullName evidence="11">Collagenolytic serine protease</fullName>
    </submittedName>
</protein>
<keyword evidence="4 6" id="KW-0720">Serine protease</keyword>
<evidence type="ECO:0000256" key="8">
    <source>
        <dbReference type="SAM" id="SignalP"/>
    </source>
</evidence>
<evidence type="ECO:0000259" key="10">
    <source>
        <dbReference type="Pfam" id="PF22148"/>
    </source>
</evidence>
<dbReference type="PROSITE" id="PS00138">
    <property type="entry name" value="SUBTILASE_SER"/>
    <property type="match status" value="1"/>
</dbReference>
<feature type="signal peptide" evidence="8">
    <location>
        <begin position="1"/>
        <end position="19"/>
    </location>
</feature>
<dbReference type="PANTHER" id="PTHR43806:SF11">
    <property type="entry name" value="CEREVISIN-RELATED"/>
    <property type="match status" value="1"/>
</dbReference>
<feature type="active site" description="Charge relay system" evidence="5 6">
    <location>
        <position position="369"/>
    </location>
</feature>
<evidence type="ECO:0000256" key="7">
    <source>
        <dbReference type="RuleBase" id="RU003355"/>
    </source>
</evidence>
<proteinExistence type="inferred from homology"/>
<dbReference type="GO" id="GO:0006508">
    <property type="term" value="P:proteolysis"/>
    <property type="evidence" value="ECO:0007669"/>
    <property type="project" value="UniProtKB-KW"/>
</dbReference>
<dbReference type="InterPro" id="IPR054399">
    <property type="entry name" value="Fervidolysin-like_N_prodom"/>
</dbReference>
<evidence type="ECO:0000256" key="6">
    <source>
        <dbReference type="PROSITE-ProRule" id="PRU01240"/>
    </source>
</evidence>
<dbReference type="InterPro" id="IPR036852">
    <property type="entry name" value="Peptidase_S8/S53_dom_sf"/>
</dbReference>
<dbReference type="PROSITE" id="PS00137">
    <property type="entry name" value="SUBTILASE_HIS"/>
    <property type="match status" value="1"/>
</dbReference>
<feature type="domain" description="Fervidolysin-like N-terminal prodomain" evidence="10">
    <location>
        <begin position="34"/>
        <end position="96"/>
    </location>
</feature>
<dbReference type="EMBL" id="AP019860">
    <property type="protein sequence ID" value="BBM84888.1"/>
    <property type="molecule type" value="Genomic_DNA"/>
</dbReference>
<dbReference type="InterPro" id="IPR022398">
    <property type="entry name" value="Peptidase_S8_His-AS"/>
</dbReference>
<dbReference type="InterPro" id="IPR015500">
    <property type="entry name" value="Peptidase_S8_subtilisin-rel"/>
</dbReference>
<dbReference type="Proteomes" id="UP000326354">
    <property type="component" value="Chromosome"/>
</dbReference>
<keyword evidence="3 6" id="KW-0378">Hydrolase</keyword>
<dbReference type="PROSITE" id="PS00136">
    <property type="entry name" value="SUBTILASE_ASP"/>
    <property type="match status" value="1"/>
</dbReference>